<sequence>MAGCNNKPITIGIAALAVKAAEIRYPLNRALDTVTGSKPDRQNGYVQHLRVVGEVKVPWHNIDMAFEEEDNLRRLLGQPIRYILRPKPETLSRARISQLTRTGRHTVNSVTWPFIPAWLNL</sequence>
<protein>
    <submittedName>
        <fullName evidence="1">Uncharacterized protein</fullName>
    </submittedName>
</protein>
<reference evidence="1" key="2">
    <citation type="journal article" date="2023" name="IMA Fungus">
        <title>Comparative genomic study of the Penicillium genus elucidates a diverse pangenome and 15 lateral gene transfer events.</title>
        <authorList>
            <person name="Petersen C."/>
            <person name="Sorensen T."/>
            <person name="Nielsen M.R."/>
            <person name="Sondergaard T.E."/>
            <person name="Sorensen J.L."/>
            <person name="Fitzpatrick D.A."/>
            <person name="Frisvad J.C."/>
            <person name="Nielsen K.L."/>
        </authorList>
    </citation>
    <scope>NUCLEOTIDE SEQUENCE</scope>
    <source>
        <strain evidence="1">IBT 17660</strain>
    </source>
</reference>
<name>A0A9W9WRI4_9EURO</name>
<dbReference type="EMBL" id="JAPWDO010000004">
    <property type="protein sequence ID" value="KAJ5472366.1"/>
    <property type="molecule type" value="Genomic_DNA"/>
</dbReference>
<comment type="caution">
    <text evidence="1">The sequence shown here is derived from an EMBL/GenBank/DDBJ whole genome shotgun (WGS) entry which is preliminary data.</text>
</comment>
<accession>A0A9W9WRI4</accession>
<gene>
    <name evidence="1" type="ORF">N7530_006367</name>
</gene>
<proteinExistence type="predicted"/>
<dbReference type="AlphaFoldDB" id="A0A9W9WRI4"/>
<keyword evidence="2" id="KW-1185">Reference proteome</keyword>
<evidence type="ECO:0000313" key="1">
    <source>
        <dbReference type="EMBL" id="KAJ5472366.1"/>
    </source>
</evidence>
<reference evidence="1" key="1">
    <citation type="submission" date="2022-12" db="EMBL/GenBank/DDBJ databases">
        <authorList>
            <person name="Petersen C."/>
        </authorList>
    </citation>
    <scope>NUCLEOTIDE SEQUENCE</scope>
    <source>
        <strain evidence="1">IBT 17660</strain>
    </source>
</reference>
<dbReference type="Proteomes" id="UP001147760">
    <property type="component" value="Unassembled WGS sequence"/>
</dbReference>
<dbReference type="OrthoDB" id="3796275at2759"/>
<evidence type="ECO:0000313" key="2">
    <source>
        <dbReference type="Proteomes" id="UP001147760"/>
    </source>
</evidence>
<organism evidence="1 2">
    <name type="scientific">Penicillium desertorum</name>
    <dbReference type="NCBI Taxonomy" id="1303715"/>
    <lineage>
        <taxon>Eukaryota</taxon>
        <taxon>Fungi</taxon>
        <taxon>Dikarya</taxon>
        <taxon>Ascomycota</taxon>
        <taxon>Pezizomycotina</taxon>
        <taxon>Eurotiomycetes</taxon>
        <taxon>Eurotiomycetidae</taxon>
        <taxon>Eurotiales</taxon>
        <taxon>Aspergillaceae</taxon>
        <taxon>Penicillium</taxon>
    </lineage>
</organism>